<proteinExistence type="predicted"/>
<dbReference type="EMBL" id="JAOPJF010000017">
    <property type="protein sequence ID" value="KAK1146604.1"/>
    <property type="molecule type" value="Genomic_DNA"/>
</dbReference>
<gene>
    <name evidence="1" type="ORF">N8T08_003034</name>
</gene>
<comment type="caution">
    <text evidence="1">The sequence shown here is derived from an EMBL/GenBank/DDBJ whole genome shotgun (WGS) entry which is preliminary data.</text>
</comment>
<evidence type="ECO:0000313" key="1">
    <source>
        <dbReference type="EMBL" id="KAK1146604.1"/>
    </source>
</evidence>
<evidence type="ECO:0000313" key="2">
    <source>
        <dbReference type="Proteomes" id="UP001177260"/>
    </source>
</evidence>
<keyword evidence="2" id="KW-1185">Reference proteome</keyword>
<protein>
    <submittedName>
        <fullName evidence="1">Uncharacterized protein</fullName>
    </submittedName>
</protein>
<reference evidence="1 2" key="1">
    <citation type="journal article" date="2023" name="ACS Omega">
        <title>Identification of the Neoaspergillic Acid Biosynthesis Gene Cluster by Establishing an In Vitro CRISPR-Ribonucleoprotein Genetic System in Aspergillus melleus.</title>
        <authorList>
            <person name="Yuan B."/>
            <person name="Grau M.F."/>
            <person name="Murata R.M."/>
            <person name="Torok T."/>
            <person name="Venkateswaran K."/>
            <person name="Stajich J.E."/>
            <person name="Wang C.C.C."/>
        </authorList>
    </citation>
    <scope>NUCLEOTIDE SEQUENCE [LARGE SCALE GENOMIC DNA]</scope>
    <source>
        <strain evidence="1 2">IMV 1140</strain>
    </source>
</reference>
<sequence>MPFVVITSLTCILRVYSRISISKSFGSDDWFMVAAGISWLANQGILGQMIMYGGGKIDELVPPENLTKILTLLLVIEFVYIFCQWLIKMSFLTFYLRVLSISPVYKKAVYAVMAFTTMQTTAVLLFYGLQCLPLNAFFHPENYPEAKCVPTPVTLYFPASMNVLTDMLIYILPIWPLWSLQMSRRRRMGLIACFTVGGTTVLVSLLRFIVLVQLASGSRTFYVYGSVAIVTTIELSTAIISANMPSLRAVWKTHISGTLYASSDRKSAPYELGTTSQARGSRRTGKGTITTKFKQSNTRGSQAESEEELCQTREEILVSTQVNVVSTRNNNLESPGLPSSYYPMK</sequence>
<organism evidence="1 2">
    <name type="scientific">Aspergillus melleus</name>
    <dbReference type="NCBI Taxonomy" id="138277"/>
    <lineage>
        <taxon>Eukaryota</taxon>
        <taxon>Fungi</taxon>
        <taxon>Dikarya</taxon>
        <taxon>Ascomycota</taxon>
        <taxon>Pezizomycotina</taxon>
        <taxon>Eurotiomycetes</taxon>
        <taxon>Eurotiomycetidae</taxon>
        <taxon>Eurotiales</taxon>
        <taxon>Aspergillaceae</taxon>
        <taxon>Aspergillus</taxon>
        <taxon>Aspergillus subgen. Circumdati</taxon>
    </lineage>
</organism>
<accession>A0ACC3B8C1</accession>
<name>A0ACC3B8C1_9EURO</name>
<dbReference type="Proteomes" id="UP001177260">
    <property type="component" value="Unassembled WGS sequence"/>
</dbReference>